<evidence type="ECO:0000256" key="1">
    <source>
        <dbReference type="ARBA" id="ARBA00006484"/>
    </source>
</evidence>
<dbReference type="OMA" id="VHMTKAM"/>
<evidence type="ECO:0000256" key="3">
    <source>
        <dbReference type="RuleBase" id="RU000363"/>
    </source>
</evidence>
<dbReference type="RefSeq" id="XP_016229840.1">
    <property type="nucleotide sequence ID" value="XM_016366191.1"/>
</dbReference>
<accession>A0A0D1YC38</accession>
<dbReference type="PRINTS" id="PR00081">
    <property type="entry name" value="GDHRDH"/>
</dbReference>
<dbReference type="Pfam" id="PF00106">
    <property type="entry name" value="adh_short"/>
    <property type="match status" value="1"/>
</dbReference>
<dbReference type="GeneID" id="27319778"/>
<organism evidence="4 5">
    <name type="scientific">Exophiala mesophila</name>
    <name type="common">Black yeast-like fungus</name>
    <dbReference type="NCBI Taxonomy" id="212818"/>
    <lineage>
        <taxon>Eukaryota</taxon>
        <taxon>Fungi</taxon>
        <taxon>Dikarya</taxon>
        <taxon>Ascomycota</taxon>
        <taxon>Pezizomycotina</taxon>
        <taxon>Eurotiomycetes</taxon>
        <taxon>Chaetothyriomycetidae</taxon>
        <taxon>Chaetothyriales</taxon>
        <taxon>Herpotrichiellaceae</taxon>
        <taxon>Exophiala</taxon>
    </lineage>
</organism>
<dbReference type="PANTHER" id="PTHR42760:SF124">
    <property type="entry name" value="SHORT-CHAIN DEHYDROGENASE_REDUCTASE"/>
    <property type="match status" value="1"/>
</dbReference>
<name>A0A0D1YC38_EXOME</name>
<dbReference type="AlphaFoldDB" id="A0A0D1YC38"/>
<dbReference type="PROSITE" id="PS00061">
    <property type="entry name" value="ADH_SHORT"/>
    <property type="match status" value="1"/>
</dbReference>
<protein>
    <submittedName>
        <fullName evidence="4">Uncharacterized protein</fullName>
    </submittedName>
</protein>
<evidence type="ECO:0000313" key="5">
    <source>
        <dbReference type="Proteomes" id="UP000054302"/>
    </source>
</evidence>
<dbReference type="GO" id="GO:0016616">
    <property type="term" value="F:oxidoreductase activity, acting on the CH-OH group of donors, NAD or NADP as acceptor"/>
    <property type="evidence" value="ECO:0007669"/>
    <property type="project" value="TreeGrafter"/>
</dbReference>
<dbReference type="PANTHER" id="PTHR42760">
    <property type="entry name" value="SHORT-CHAIN DEHYDROGENASES/REDUCTASES FAMILY MEMBER"/>
    <property type="match status" value="1"/>
</dbReference>
<dbReference type="InterPro" id="IPR020904">
    <property type="entry name" value="Sc_DH/Rdtase_CS"/>
</dbReference>
<keyword evidence="2" id="KW-0521">NADP</keyword>
<evidence type="ECO:0000313" key="4">
    <source>
        <dbReference type="EMBL" id="KIV98266.1"/>
    </source>
</evidence>
<dbReference type="Gene3D" id="3.40.50.720">
    <property type="entry name" value="NAD(P)-binding Rossmann-like Domain"/>
    <property type="match status" value="1"/>
</dbReference>
<dbReference type="InterPro" id="IPR036291">
    <property type="entry name" value="NAD(P)-bd_dom_sf"/>
</dbReference>
<gene>
    <name evidence="4" type="ORF">PV10_01933</name>
</gene>
<sequence length="321" mass="33683">MTAQQSANVPVFPASDSPIGNIASLENKVALITGASTGLGRAIALAYAAAGAYVVSADLTPVPASAPTVEATQTELDHKTPTVELVNNRWPASSDPKGNTQGRGKRAAYVKCDVTDESSVKNAIAFTVDTFGRLDIMVNNAGISAETSREGFNGVPQRIHETDVKVLDRSLAINVRGVWLGTKHAVTQFLSQKPLNPSLPDRGWVINLASIFSSAGYPGASSYCTSKGAVLQLTRATALEYARDGIHINAIQPGFTDTHLLEGMYAKMGTENVHQALNTLHPWGRTGKPADIARVAVFLAGEGAGWVTGSGVVVDGGYLAQ</sequence>
<dbReference type="PRINTS" id="PR00080">
    <property type="entry name" value="SDRFAMILY"/>
</dbReference>
<comment type="similarity">
    <text evidence="1 3">Belongs to the short-chain dehydrogenases/reductases (SDR) family.</text>
</comment>
<dbReference type="STRING" id="212818.A0A0D1YC38"/>
<dbReference type="Pfam" id="PF13561">
    <property type="entry name" value="adh_short_C2"/>
    <property type="match status" value="1"/>
</dbReference>
<dbReference type="FunFam" id="3.40.50.720:FF:000084">
    <property type="entry name" value="Short-chain dehydrogenase reductase"/>
    <property type="match status" value="1"/>
</dbReference>
<dbReference type="SUPFAM" id="SSF51735">
    <property type="entry name" value="NAD(P)-binding Rossmann-fold domains"/>
    <property type="match status" value="1"/>
</dbReference>
<evidence type="ECO:0000256" key="2">
    <source>
        <dbReference type="ARBA" id="ARBA00022857"/>
    </source>
</evidence>
<dbReference type="HOGENOM" id="CLU_010194_1_0_1"/>
<dbReference type="InterPro" id="IPR002347">
    <property type="entry name" value="SDR_fam"/>
</dbReference>
<dbReference type="CDD" id="cd05233">
    <property type="entry name" value="SDR_c"/>
    <property type="match status" value="1"/>
</dbReference>
<dbReference type="EMBL" id="KN847520">
    <property type="protein sequence ID" value="KIV98266.1"/>
    <property type="molecule type" value="Genomic_DNA"/>
</dbReference>
<keyword evidence="5" id="KW-1185">Reference proteome</keyword>
<proteinExistence type="inferred from homology"/>
<reference evidence="4 5" key="1">
    <citation type="submission" date="2015-01" db="EMBL/GenBank/DDBJ databases">
        <title>The Genome Sequence of Exophiala mesophila CBS40295.</title>
        <authorList>
            <consortium name="The Broad Institute Genomics Platform"/>
            <person name="Cuomo C."/>
            <person name="de Hoog S."/>
            <person name="Gorbushina A."/>
            <person name="Stielow B."/>
            <person name="Teixiera M."/>
            <person name="Abouelleil A."/>
            <person name="Chapman S.B."/>
            <person name="Priest M."/>
            <person name="Young S.K."/>
            <person name="Wortman J."/>
            <person name="Nusbaum C."/>
            <person name="Birren B."/>
        </authorList>
    </citation>
    <scope>NUCLEOTIDE SEQUENCE [LARGE SCALE GENOMIC DNA]</scope>
    <source>
        <strain evidence="4 5">CBS 40295</strain>
    </source>
</reference>
<dbReference type="VEuPathDB" id="FungiDB:PV10_01933"/>
<dbReference type="Proteomes" id="UP000054302">
    <property type="component" value="Unassembled WGS sequence"/>
</dbReference>
<dbReference type="OrthoDB" id="47007at2759"/>